<name>A0ABS4TS22_9PSEU</name>
<dbReference type="InterPro" id="IPR016032">
    <property type="entry name" value="Sig_transdc_resp-reg_C-effctor"/>
</dbReference>
<reference evidence="4 5" key="1">
    <citation type="submission" date="2021-03" db="EMBL/GenBank/DDBJ databases">
        <title>Sequencing the genomes of 1000 actinobacteria strains.</title>
        <authorList>
            <person name="Klenk H.-P."/>
        </authorList>
    </citation>
    <scope>NUCLEOTIDE SEQUENCE [LARGE SCALE GENOMIC DNA]</scope>
    <source>
        <strain evidence="4 5">DSM 46670</strain>
    </source>
</reference>
<protein>
    <submittedName>
        <fullName evidence="4">DNA-binding CsgD family transcriptional regulator/tetratricopeptide (TPR) repeat protein</fullName>
    </submittedName>
</protein>
<dbReference type="PROSITE" id="PS50043">
    <property type="entry name" value="HTH_LUXR_2"/>
    <property type="match status" value="1"/>
</dbReference>
<dbReference type="InterPro" id="IPR011990">
    <property type="entry name" value="TPR-like_helical_dom_sf"/>
</dbReference>
<evidence type="ECO:0000256" key="1">
    <source>
        <dbReference type="ARBA" id="ARBA00022741"/>
    </source>
</evidence>
<dbReference type="SUPFAM" id="SSF48452">
    <property type="entry name" value="TPR-like"/>
    <property type="match status" value="3"/>
</dbReference>
<dbReference type="InterPro" id="IPR003593">
    <property type="entry name" value="AAA+_ATPase"/>
</dbReference>
<dbReference type="PRINTS" id="PR00038">
    <property type="entry name" value="HTHLUXR"/>
</dbReference>
<dbReference type="Gene3D" id="1.25.40.10">
    <property type="entry name" value="Tetratricopeptide repeat domain"/>
    <property type="match status" value="3"/>
</dbReference>
<dbReference type="InterPro" id="IPR000792">
    <property type="entry name" value="Tscrpt_reg_LuxR_C"/>
</dbReference>
<dbReference type="Proteomes" id="UP001519332">
    <property type="component" value="Unassembled WGS sequence"/>
</dbReference>
<organism evidence="4 5">
    <name type="scientific">Kibdelosporangium banguiense</name>
    <dbReference type="NCBI Taxonomy" id="1365924"/>
    <lineage>
        <taxon>Bacteria</taxon>
        <taxon>Bacillati</taxon>
        <taxon>Actinomycetota</taxon>
        <taxon>Actinomycetes</taxon>
        <taxon>Pseudonocardiales</taxon>
        <taxon>Pseudonocardiaceae</taxon>
        <taxon>Kibdelosporangium</taxon>
    </lineage>
</organism>
<comment type="caution">
    <text evidence="4">The sequence shown here is derived from an EMBL/GenBank/DDBJ whole genome shotgun (WGS) entry which is preliminary data.</text>
</comment>
<dbReference type="SUPFAM" id="SSF52540">
    <property type="entry name" value="P-loop containing nucleoside triphosphate hydrolases"/>
    <property type="match status" value="1"/>
</dbReference>
<dbReference type="EMBL" id="JAGINW010000001">
    <property type="protein sequence ID" value="MBP2327214.1"/>
    <property type="molecule type" value="Genomic_DNA"/>
</dbReference>
<dbReference type="Pfam" id="PF00196">
    <property type="entry name" value="GerE"/>
    <property type="match status" value="1"/>
</dbReference>
<dbReference type="PANTHER" id="PTHR16305">
    <property type="entry name" value="TESTICULAR SOLUBLE ADENYLYL CYCLASE"/>
    <property type="match status" value="1"/>
</dbReference>
<keyword evidence="2" id="KW-0067">ATP-binding</keyword>
<dbReference type="Pfam" id="PF13191">
    <property type="entry name" value="AAA_16"/>
    <property type="match status" value="1"/>
</dbReference>
<dbReference type="InterPro" id="IPR041664">
    <property type="entry name" value="AAA_16"/>
</dbReference>
<dbReference type="SMART" id="SM00382">
    <property type="entry name" value="AAA"/>
    <property type="match status" value="1"/>
</dbReference>
<proteinExistence type="predicted"/>
<dbReference type="SUPFAM" id="SSF46894">
    <property type="entry name" value="C-terminal effector domain of the bipartite response regulators"/>
    <property type="match status" value="1"/>
</dbReference>
<evidence type="ECO:0000259" key="3">
    <source>
        <dbReference type="PROSITE" id="PS50043"/>
    </source>
</evidence>
<evidence type="ECO:0000313" key="5">
    <source>
        <dbReference type="Proteomes" id="UP001519332"/>
    </source>
</evidence>
<evidence type="ECO:0000313" key="4">
    <source>
        <dbReference type="EMBL" id="MBP2327214.1"/>
    </source>
</evidence>
<dbReference type="Gene3D" id="3.40.50.300">
    <property type="entry name" value="P-loop containing nucleotide triphosphate hydrolases"/>
    <property type="match status" value="1"/>
</dbReference>
<dbReference type="InterPro" id="IPR036388">
    <property type="entry name" value="WH-like_DNA-bd_sf"/>
</dbReference>
<sequence length="938" mass="102339">MPDVRAGDRVGRRPQLDRMHMALTEVLTGEFRAVAVRGEPGIGKTSLLTELAGRAEGAGLVVLRGRATEFEQNIPFGVFIDAFEQFEHLAETHALDAELADVLSVLRAAALSRADDRPVEMDRYRLFRGVRRLFERQSGRGILLVLDDLHWADPASLDLAEYLLRRPPRAALLIAVAHRTAQPPRGLADALTYLASAAVQFELQPLRKADVAAMFPQSSARRHRLLHRATHGNPLYLQALADTDDQTLTSLVGQAVDDQAIPEQVLLDVLSAELGALQPAVLSVAQAAAIAGDPADPALVAWVADVPDDAVSAAFDQLSLAGVMVAEGPRFRFRHPLVRTAAYWMARPAWRTEAHSRGAQYLRQRHGALLLLAHHIERSAQPGDELAVATLTEAAMASQHAAPATAARLVRRAMQLLPDQSGLDDHWGELRLLLARTLARSGELIESRRLLHEAIRCDGSYRRDAVNSMAAIDRMLGQFDEAKTLLAEELERLPDTDVTTAQTLLELAAVELFRHDVSSLRRHAARAVEILRGSGNIALEATAHSLLSLSFLQSGDIADARTHIDRAARQTDGATDALLLTELVTVAPLAWVELHLQQYDRAERHLSRGIDIAISSGLTHSMPYLLIVDALARTRRGRLTQALEAAEEALEYSRIMNATETAAMAEIVRLCPILWQQGSRAALVLVARATRPTATWWSKIARLNLATVHLATGQFDLCLSELDGEDPDVYSLALRAVASARLGRAAEGRRQADTALDQAHHSGLTHQLGTAFDARARANIALGNLDEAESDATKAAVNFADAQAPIDEGRTRHLLAILYARTGQRDQMHAELGQAKSLYTACSATWLTASLARDELRFAARGPRTRNPSGGGLATLTPREREIVDLVTAGLTNREIAERLYVSKKTVEAHLSRAFSKLDVRSRVALTRRVTAGDPDSQ</sequence>
<accession>A0ABS4TS22</accession>
<dbReference type="PANTHER" id="PTHR16305:SF35">
    <property type="entry name" value="TRANSCRIPTIONAL ACTIVATOR DOMAIN"/>
    <property type="match status" value="1"/>
</dbReference>
<keyword evidence="4" id="KW-0238">DNA-binding</keyword>
<dbReference type="Gene3D" id="1.10.10.10">
    <property type="entry name" value="Winged helix-like DNA-binding domain superfamily/Winged helix DNA-binding domain"/>
    <property type="match status" value="1"/>
</dbReference>
<dbReference type="PROSITE" id="PS00622">
    <property type="entry name" value="HTH_LUXR_1"/>
    <property type="match status" value="1"/>
</dbReference>
<evidence type="ECO:0000256" key="2">
    <source>
        <dbReference type="ARBA" id="ARBA00022840"/>
    </source>
</evidence>
<gene>
    <name evidence="4" type="ORF">JOF56_007599</name>
</gene>
<keyword evidence="1" id="KW-0547">Nucleotide-binding</keyword>
<keyword evidence="5" id="KW-1185">Reference proteome</keyword>
<dbReference type="RefSeq" id="WP_209644190.1">
    <property type="nucleotide sequence ID" value="NZ_JAGINW010000001.1"/>
</dbReference>
<dbReference type="GO" id="GO:0003677">
    <property type="term" value="F:DNA binding"/>
    <property type="evidence" value="ECO:0007669"/>
    <property type="project" value="UniProtKB-KW"/>
</dbReference>
<dbReference type="CDD" id="cd06170">
    <property type="entry name" value="LuxR_C_like"/>
    <property type="match status" value="1"/>
</dbReference>
<feature type="domain" description="HTH luxR-type" evidence="3">
    <location>
        <begin position="869"/>
        <end position="934"/>
    </location>
</feature>
<dbReference type="SMART" id="SM00421">
    <property type="entry name" value="HTH_LUXR"/>
    <property type="match status" value="1"/>
</dbReference>
<dbReference type="InterPro" id="IPR027417">
    <property type="entry name" value="P-loop_NTPase"/>
</dbReference>